<evidence type="ECO:0000313" key="8">
    <source>
        <dbReference type="Proteomes" id="UP000184295"/>
    </source>
</evidence>
<keyword evidence="4" id="KW-0456">Lyase</keyword>
<evidence type="ECO:0000256" key="4">
    <source>
        <dbReference type="ARBA" id="ARBA00023239"/>
    </source>
</evidence>
<dbReference type="EMBL" id="FQUL01000006">
    <property type="protein sequence ID" value="SHE46948.1"/>
    <property type="molecule type" value="Genomic_DNA"/>
</dbReference>
<dbReference type="Gene3D" id="3.40.640.10">
    <property type="entry name" value="Type I PLP-dependent aspartate aminotransferase-like (Major domain)"/>
    <property type="match status" value="1"/>
</dbReference>
<dbReference type="FunFam" id="3.40.640.10:FF:000030">
    <property type="entry name" value="Low-specificity L-threonine aldolase"/>
    <property type="match status" value="1"/>
</dbReference>
<dbReference type="AlphaFoldDB" id="A0A1M4TRB0"/>
<evidence type="ECO:0000259" key="6">
    <source>
        <dbReference type="Pfam" id="PF01212"/>
    </source>
</evidence>
<dbReference type="InterPro" id="IPR015422">
    <property type="entry name" value="PyrdxlP-dep_Trfase_small"/>
</dbReference>
<evidence type="ECO:0000256" key="5">
    <source>
        <dbReference type="PIRSR" id="PIRSR017617-1"/>
    </source>
</evidence>
<dbReference type="GO" id="GO:0006567">
    <property type="term" value="P:L-threonine catabolic process"/>
    <property type="evidence" value="ECO:0007669"/>
    <property type="project" value="TreeGrafter"/>
</dbReference>
<evidence type="ECO:0000313" key="7">
    <source>
        <dbReference type="EMBL" id="SHE46948.1"/>
    </source>
</evidence>
<evidence type="ECO:0000256" key="2">
    <source>
        <dbReference type="ARBA" id="ARBA00006966"/>
    </source>
</evidence>
<comment type="cofactor">
    <cofactor evidence="1">
        <name>pyridoxal 5'-phosphate</name>
        <dbReference type="ChEBI" id="CHEBI:597326"/>
    </cofactor>
</comment>
<dbReference type="RefSeq" id="WP_218587398.1">
    <property type="nucleotide sequence ID" value="NZ_FQUL01000006.1"/>
</dbReference>
<protein>
    <submittedName>
        <fullName evidence="7">L-threonine aldolase</fullName>
    </submittedName>
</protein>
<dbReference type="GO" id="GO:0008732">
    <property type="term" value="F:L-allo-threonine aldolase activity"/>
    <property type="evidence" value="ECO:0007669"/>
    <property type="project" value="TreeGrafter"/>
</dbReference>
<dbReference type="NCBIfam" id="NF041359">
    <property type="entry name" value="GntG_guanitoxin"/>
    <property type="match status" value="1"/>
</dbReference>
<sequence length="348" mass="37695">MELMKPFATQNGEVVDLRSDTVTKPTIEMREAMANAVVGDDRYHEDPTVAELEAYYAELVGKEAALFVPSGTMANQVAMRTWTSPGDVVLAGARQHVLQYERMGSAINSGVQIVPVRDDRGTLSVRELEEQRDIFQFLGLPVKVVCVENTHMPAGGVPIGLEVLKEIRSLFPEAKIHMDGARLFNASVATGIEPSEYAQHVDSVMSCVSKGLGAPVGSLLGGSKEFIENAWKERAILGGQMRQAGVLAAAGLVALQSMRDRLAEDHRRARKLAKAIAARYGLEVLDPDSVQTNIVVFSHPDPEAFLTHLSQADVLGGSVAPGYVRLVTHKDVDDEMIDRTIVAISKAP</sequence>
<gene>
    <name evidence="7" type="ORF">SAMN02745225_00706</name>
</gene>
<accession>A0A1M4TRB0</accession>
<dbReference type="PIRSF" id="PIRSF017617">
    <property type="entry name" value="Thr_aldolase"/>
    <property type="match status" value="1"/>
</dbReference>
<proteinExistence type="inferred from homology"/>
<dbReference type="PANTHER" id="PTHR48097">
    <property type="entry name" value="L-THREONINE ALDOLASE-RELATED"/>
    <property type="match status" value="1"/>
</dbReference>
<evidence type="ECO:0000256" key="1">
    <source>
        <dbReference type="ARBA" id="ARBA00001933"/>
    </source>
</evidence>
<dbReference type="InterPro" id="IPR015424">
    <property type="entry name" value="PyrdxlP-dep_Trfase"/>
</dbReference>
<dbReference type="GO" id="GO:0006545">
    <property type="term" value="P:glycine biosynthetic process"/>
    <property type="evidence" value="ECO:0007669"/>
    <property type="project" value="TreeGrafter"/>
</dbReference>
<dbReference type="InterPro" id="IPR023603">
    <property type="entry name" value="Low_specificity_L-TA-like"/>
</dbReference>
<dbReference type="InterPro" id="IPR001597">
    <property type="entry name" value="ArAA_b-elim_lyase/Thr_aldolase"/>
</dbReference>
<reference evidence="8" key="1">
    <citation type="submission" date="2016-11" db="EMBL/GenBank/DDBJ databases">
        <authorList>
            <person name="Varghese N."/>
            <person name="Submissions S."/>
        </authorList>
    </citation>
    <scope>NUCLEOTIDE SEQUENCE [LARGE SCALE GENOMIC DNA]</scope>
    <source>
        <strain evidence="8">DSM 19514</strain>
    </source>
</reference>
<feature type="modified residue" description="N6-(pyridoxal phosphate)lysine" evidence="5">
    <location>
        <position position="210"/>
    </location>
</feature>
<dbReference type="STRING" id="1121881.SAMN02745225_00706"/>
<name>A0A1M4TRB0_9ACTN</name>
<keyword evidence="3" id="KW-0663">Pyridoxal phosphate</keyword>
<organism evidence="7 8">
    <name type="scientific">Ferrithrix thermotolerans DSM 19514</name>
    <dbReference type="NCBI Taxonomy" id="1121881"/>
    <lineage>
        <taxon>Bacteria</taxon>
        <taxon>Bacillati</taxon>
        <taxon>Actinomycetota</taxon>
        <taxon>Acidimicrobiia</taxon>
        <taxon>Acidimicrobiales</taxon>
        <taxon>Acidimicrobiaceae</taxon>
        <taxon>Ferrithrix</taxon>
    </lineage>
</organism>
<evidence type="ECO:0000256" key="3">
    <source>
        <dbReference type="ARBA" id="ARBA00022898"/>
    </source>
</evidence>
<dbReference type="SUPFAM" id="SSF53383">
    <property type="entry name" value="PLP-dependent transferases"/>
    <property type="match status" value="1"/>
</dbReference>
<dbReference type="Gene3D" id="3.90.1150.10">
    <property type="entry name" value="Aspartate Aminotransferase, domain 1"/>
    <property type="match status" value="1"/>
</dbReference>
<keyword evidence="8" id="KW-1185">Reference proteome</keyword>
<dbReference type="Proteomes" id="UP000184295">
    <property type="component" value="Unassembled WGS sequence"/>
</dbReference>
<comment type="similarity">
    <text evidence="2">Belongs to the threonine aldolase family.</text>
</comment>
<dbReference type="PANTHER" id="PTHR48097:SF9">
    <property type="entry name" value="L-THREONINE ALDOLASE"/>
    <property type="match status" value="1"/>
</dbReference>
<dbReference type="InterPro" id="IPR015421">
    <property type="entry name" value="PyrdxlP-dep_Trfase_major"/>
</dbReference>
<dbReference type="GO" id="GO:0005829">
    <property type="term" value="C:cytosol"/>
    <property type="evidence" value="ECO:0007669"/>
    <property type="project" value="TreeGrafter"/>
</dbReference>
<feature type="domain" description="Aromatic amino acid beta-eliminating lyase/threonine aldolase" evidence="6">
    <location>
        <begin position="16"/>
        <end position="297"/>
    </location>
</feature>
<dbReference type="Pfam" id="PF01212">
    <property type="entry name" value="Beta_elim_lyase"/>
    <property type="match status" value="1"/>
</dbReference>